<dbReference type="PANTHER" id="PTHR43179">
    <property type="entry name" value="RHAMNOSYLTRANSFERASE WBBL"/>
    <property type="match status" value="1"/>
</dbReference>
<evidence type="ECO:0000313" key="6">
    <source>
        <dbReference type="Proteomes" id="UP000589085"/>
    </source>
</evidence>
<dbReference type="Pfam" id="PF00535">
    <property type="entry name" value="Glycos_transf_2"/>
    <property type="match status" value="1"/>
</dbReference>
<dbReference type="InterPro" id="IPR001173">
    <property type="entry name" value="Glyco_trans_2-like"/>
</dbReference>
<sequence length="325" mass="35465">MMEPPLISIVICTFNRPDSLARLVDDCIGRASPKGLRFEVVISDNSPAGYGRDIVAGYQRGPVPVRYVSAHPANISIARNRGIGTAHADIIALLDDDVTIASGWLDRMYATLDASGADCVLSAVSVRPAEDPPVWDRETRQFVRAWPMPDGTPIPLGRGGGSPVTVSTNASMWRRQRCFRDGEPFDPAFGKSGGEDLDLFLRLRREDLRIAWCGSAVAYEWVPAHRMNFRYLFLRAFSGGQVFAAAVIHNADRAWLSASGLMLRGLLQCAGGCLLLLLRVVPYVMRGGSLTPALAVLLLKMAGAAGKCFWFYKIPLYPIEAAGQR</sequence>
<proteinExistence type="inferred from homology"/>
<reference evidence="5 6" key="1">
    <citation type="submission" date="2020-04" db="EMBL/GenBank/DDBJ databases">
        <title>Description of novel Gluconacetobacter.</title>
        <authorList>
            <person name="Sombolestani A."/>
        </authorList>
    </citation>
    <scope>NUCLEOTIDE SEQUENCE [LARGE SCALE GENOMIC DNA]</scope>
    <source>
        <strain evidence="5 6">LMG 19747</strain>
    </source>
</reference>
<dbReference type="GO" id="GO:0016757">
    <property type="term" value="F:glycosyltransferase activity"/>
    <property type="evidence" value="ECO:0007669"/>
    <property type="project" value="UniProtKB-KW"/>
</dbReference>
<dbReference type="AlphaFoldDB" id="A0A7W4NPA9"/>
<gene>
    <name evidence="5" type="ORF">HLH48_02210</name>
</gene>
<comment type="similarity">
    <text evidence="1">Belongs to the glycosyltransferase 2 family.</text>
</comment>
<dbReference type="EMBL" id="JABEQJ010000002">
    <property type="protein sequence ID" value="MBB2158998.1"/>
    <property type="molecule type" value="Genomic_DNA"/>
</dbReference>
<comment type="caution">
    <text evidence="5">The sequence shown here is derived from an EMBL/GenBank/DDBJ whole genome shotgun (WGS) entry which is preliminary data.</text>
</comment>
<keyword evidence="3 5" id="KW-0808">Transferase</keyword>
<dbReference type="SUPFAM" id="SSF53448">
    <property type="entry name" value="Nucleotide-diphospho-sugar transferases"/>
    <property type="match status" value="1"/>
</dbReference>
<evidence type="ECO:0000256" key="2">
    <source>
        <dbReference type="ARBA" id="ARBA00022676"/>
    </source>
</evidence>
<evidence type="ECO:0000259" key="4">
    <source>
        <dbReference type="Pfam" id="PF00535"/>
    </source>
</evidence>
<dbReference type="InterPro" id="IPR029044">
    <property type="entry name" value="Nucleotide-diphossugar_trans"/>
</dbReference>
<feature type="domain" description="Glycosyltransferase 2-like" evidence="4">
    <location>
        <begin position="8"/>
        <end position="174"/>
    </location>
</feature>
<accession>A0A7W4NPA9</accession>
<evidence type="ECO:0000256" key="3">
    <source>
        <dbReference type="ARBA" id="ARBA00022679"/>
    </source>
</evidence>
<dbReference type="PANTHER" id="PTHR43179:SF12">
    <property type="entry name" value="GALACTOFURANOSYLTRANSFERASE GLFT2"/>
    <property type="match status" value="1"/>
</dbReference>
<evidence type="ECO:0000256" key="1">
    <source>
        <dbReference type="ARBA" id="ARBA00006739"/>
    </source>
</evidence>
<name>A0A7W4NPA9_9PROT</name>
<protein>
    <submittedName>
        <fullName evidence="5">Glycosyltransferase family 2 protein</fullName>
    </submittedName>
</protein>
<keyword evidence="2" id="KW-0328">Glycosyltransferase</keyword>
<dbReference type="Proteomes" id="UP000589085">
    <property type="component" value="Unassembled WGS sequence"/>
</dbReference>
<evidence type="ECO:0000313" key="5">
    <source>
        <dbReference type="EMBL" id="MBB2158998.1"/>
    </source>
</evidence>
<organism evidence="5 6">
    <name type="scientific">Gluconacetobacter sacchari</name>
    <dbReference type="NCBI Taxonomy" id="92759"/>
    <lineage>
        <taxon>Bacteria</taxon>
        <taxon>Pseudomonadati</taxon>
        <taxon>Pseudomonadota</taxon>
        <taxon>Alphaproteobacteria</taxon>
        <taxon>Acetobacterales</taxon>
        <taxon>Acetobacteraceae</taxon>
        <taxon>Gluconacetobacter</taxon>
    </lineage>
</organism>
<dbReference type="Gene3D" id="3.90.550.10">
    <property type="entry name" value="Spore Coat Polysaccharide Biosynthesis Protein SpsA, Chain A"/>
    <property type="match status" value="1"/>
</dbReference>